<dbReference type="Proteomes" id="UP000075377">
    <property type="component" value="Unassembled WGS sequence"/>
</dbReference>
<dbReference type="EMBL" id="LHZX01000291">
    <property type="protein sequence ID" value="KXV69205.1"/>
    <property type="molecule type" value="Genomic_DNA"/>
</dbReference>
<protein>
    <submittedName>
        <fullName evidence="2">Uncharacterized protein</fullName>
    </submittedName>
</protein>
<evidence type="ECO:0000313" key="3">
    <source>
        <dbReference type="Proteomes" id="UP000075377"/>
    </source>
</evidence>
<dbReference type="AlphaFoldDB" id="A0A149UMV6"/>
<dbReference type="PATRIC" id="fig|178901.14.peg.2878"/>
<name>A0A149UMV6_9PROT</name>
<sequence length="337" mass="35532">MGSQSMMRRAVGCVGLATILLGGVVSPADAMTCPGVEQRIVRSDNSLGSRITEHIAIAFRTFNAMLTTQFQQLVSAQKTLTAQQSTSGDQVATMALKSAEASASAGEAMQEARQIGEANDEFQSVGYNACGMEDAMQQFYATYETAFTEDPTKSISGQIANAPGVIASPKGWFGSVMSGSNTSASALFNGDMTGATQYINTVMGPPRQFSTQNRDANAGIFQAEKTSNDARRSAAFYVLSSIAKEHATEGPQAAMENVVNQYVGDGGERWSAAMAGSHRRGILLDAARLEAANVAQEAYAVRKTQRTELAIAAYVLTRASNLMNDQDSGGVQVAGAQ</sequence>
<comment type="caution">
    <text evidence="2">The sequence shown here is derived from an EMBL/GenBank/DDBJ whole genome shotgun (WGS) entry which is preliminary data.</text>
</comment>
<reference evidence="2 3" key="1">
    <citation type="submission" date="2015-06" db="EMBL/GenBank/DDBJ databases">
        <title>Improved classification and identification of acetic acid bacteria using matrix-assisted laser desorption/ionization time-of-flight mass spectrometry; Gluconobacter nephelii and Gluconobacter uchimurae are later heterotypic synonyms of Gluconobacter japonicus and Gluconobacter oxydans, respectively.</title>
        <authorList>
            <person name="Li L."/>
            <person name="Cleenwerck I."/>
            <person name="De Vuyst L."/>
            <person name="Vandamme P."/>
        </authorList>
    </citation>
    <scope>NUCLEOTIDE SEQUENCE [LARGE SCALE GENOMIC DNA]</scope>
    <source>
        <strain evidence="2 3">LMG 1699</strain>
    </source>
</reference>
<organism evidence="2 3">
    <name type="scientific">Acetobacter malorum</name>
    <dbReference type="NCBI Taxonomy" id="178901"/>
    <lineage>
        <taxon>Bacteria</taxon>
        <taxon>Pseudomonadati</taxon>
        <taxon>Pseudomonadota</taxon>
        <taxon>Alphaproteobacteria</taxon>
        <taxon>Acetobacterales</taxon>
        <taxon>Acetobacteraceae</taxon>
        <taxon>Acetobacter</taxon>
    </lineage>
</organism>
<dbReference type="RefSeq" id="WP_061500844.1">
    <property type="nucleotide sequence ID" value="NZ_LHZX01000291.1"/>
</dbReference>
<evidence type="ECO:0000256" key="1">
    <source>
        <dbReference type="SAM" id="SignalP"/>
    </source>
</evidence>
<gene>
    <name evidence="2" type="ORF">AD951_07650</name>
</gene>
<proteinExistence type="predicted"/>
<evidence type="ECO:0000313" key="2">
    <source>
        <dbReference type="EMBL" id="KXV69205.1"/>
    </source>
</evidence>
<feature type="chain" id="PRO_5007556481" evidence="1">
    <location>
        <begin position="31"/>
        <end position="337"/>
    </location>
</feature>
<keyword evidence="1" id="KW-0732">Signal</keyword>
<feature type="signal peptide" evidence="1">
    <location>
        <begin position="1"/>
        <end position="30"/>
    </location>
</feature>
<accession>A0A149UMV6</accession>